<dbReference type="EMBL" id="CACRSJ010000105">
    <property type="protein sequence ID" value="VYS54011.1"/>
    <property type="molecule type" value="Genomic_DNA"/>
</dbReference>
<organism evidence="1 2">
    <name type="scientific">Arabidopsis thaliana</name>
    <name type="common">Mouse-ear cress</name>
    <dbReference type="NCBI Taxonomy" id="3702"/>
    <lineage>
        <taxon>Eukaryota</taxon>
        <taxon>Viridiplantae</taxon>
        <taxon>Streptophyta</taxon>
        <taxon>Embryophyta</taxon>
        <taxon>Tracheophyta</taxon>
        <taxon>Spermatophyta</taxon>
        <taxon>Magnoliopsida</taxon>
        <taxon>eudicotyledons</taxon>
        <taxon>Gunneridae</taxon>
        <taxon>Pentapetalae</taxon>
        <taxon>rosids</taxon>
        <taxon>malvids</taxon>
        <taxon>Brassicales</taxon>
        <taxon>Brassicaceae</taxon>
        <taxon>Camelineae</taxon>
        <taxon>Arabidopsis</taxon>
    </lineage>
</organism>
<gene>
    <name evidence="1" type="ORF">AN1_LOCUS9469</name>
</gene>
<evidence type="ECO:0000313" key="2">
    <source>
        <dbReference type="Proteomes" id="UP000426265"/>
    </source>
</evidence>
<evidence type="ECO:0000313" key="1">
    <source>
        <dbReference type="EMBL" id="VYS54011.1"/>
    </source>
</evidence>
<name>A0A654F896_ARATH</name>
<reference evidence="1 2" key="1">
    <citation type="submission" date="2019-11" db="EMBL/GenBank/DDBJ databases">
        <authorList>
            <person name="Jiao W.-B."/>
            <person name="Schneeberger K."/>
        </authorList>
    </citation>
    <scope>NUCLEOTIDE SEQUENCE [LARGE SCALE GENOMIC DNA]</scope>
    <source>
        <strain evidence="2">cv. An-1</strain>
    </source>
</reference>
<dbReference type="Proteomes" id="UP000426265">
    <property type="component" value="Unassembled WGS sequence"/>
</dbReference>
<proteinExistence type="predicted"/>
<accession>A0A654F896</accession>
<protein>
    <submittedName>
        <fullName evidence="1">Uncharacterized protein</fullName>
    </submittedName>
</protein>
<dbReference type="AlphaFoldDB" id="A0A654F896"/>
<sequence length="63" mass="7059">MVDDQADIPNSEIVPSSHAKCSLILRVAYHFRRTNLRIAYLCVHGALEESKKSNPLILDRGVP</sequence>